<evidence type="ECO:0000256" key="2">
    <source>
        <dbReference type="ARBA" id="ARBA00022827"/>
    </source>
</evidence>
<keyword evidence="1" id="KW-0285">Flavoprotein</keyword>
<evidence type="ECO:0000256" key="1">
    <source>
        <dbReference type="ARBA" id="ARBA00022630"/>
    </source>
</evidence>
<dbReference type="EMBL" id="UINC01097660">
    <property type="protein sequence ID" value="SVC55559.1"/>
    <property type="molecule type" value="Genomic_DNA"/>
</dbReference>
<evidence type="ECO:0000259" key="4">
    <source>
        <dbReference type="Pfam" id="PF04030"/>
    </source>
</evidence>
<accession>A0A382N311</accession>
<dbReference type="GO" id="GO:0016020">
    <property type="term" value="C:membrane"/>
    <property type="evidence" value="ECO:0007669"/>
    <property type="project" value="InterPro"/>
</dbReference>
<feature type="non-terminal residue" evidence="5">
    <location>
        <position position="1"/>
    </location>
</feature>
<evidence type="ECO:0000313" key="5">
    <source>
        <dbReference type="EMBL" id="SVC55559.1"/>
    </source>
</evidence>
<dbReference type="GO" id="GO:0003885">
    <property type="term" value="F:D-arabinono-1,4-lactone oxidase activity"/>
    <property type="evidence" value="ECO:0007669"/>
    <property type="project" value="InterPro"/>
</dbReference>
<keyword evidence="3" id="KW-0560">Oxidoreductase</keyword>
<sequence length="110" mass="13109">SHRRQPWICGVKRHKSDSSYLSFSGDGLSITMNFPLNNFKKLDREKYSEELLDTILEFNGKVYLSKHSFLSKWAFQKMYPEYKKILELKTKYDPEQLFYSDATKRLLIDS</sequence>
<evidence type="ECO:0000256" key="3">
    <source>
        <dbReference type="ARBA" id="ARBA00023002"/>
    </source>
</evidence>
<dbReference type="AlphaFoldDB" id="A0A382N311"/>
<feature type="domain" description="D-arabinono-1,4-lactone oxidase C-terminal" evidence="4">
    <location>
        <begin position="15"/>
        <end position="105"/>
    </location>
</feature>
<dbReference type="Pfam" id="PF04030">
    <property type="entry name" value="ALO"/>
    <property type="match status" value="1"/>
</dbReference>
<dbReference type="InterPro" id="IPR016164">
    <property type="entry name" value="FAD-linked_Oxase-like_C"/>
</dbReference>
<reference evidence="5" key="1">
    <citation type="submission" date="2018-05" db="EMBL/GenBank/DDBJ databases">
        <authorList>
            <person name="Lanie J.A."/>
            <person name="Ng W.-L."/>
            <person name="Kazmierczak K.M."/>
            <person name="Andrzejewski T.M."/>
            <person name="Davidsen T.M."/>
            <person name="Wayne K.J."/>
            <person name="Tettelin H."/>
            <person name="Glass J.I."/>
            <person name="Rusch D."/>
            <person name="Podicherti R."/>
            <person name="Tsui H.-C.T."/>
            <person name="Winkler M.E."/>
        </authorList>
    </citation>
    <scope>NUCLEOTIDE SEQUENCE</scope>
</reference>
<keyword evidence="2" id="KW-0274">FAD</keyword>
<gene>
    <name evidence="5" type="ORF">METZ01_LOCUS308413</name>
</gene>
<protein>
    <recommendedName>
        <fullName evidence="4">D-arabinono-1,4-lactone oxidase C-terminal domain-containing protein</fullName>
    </recommendedName>
</protein>
<dbReference type="SUPFAM" id="SSF55103">
    <property type="entry name" value="FAD-linked oxidases, C-terminal domain"/>
    <property type="match status" value="1"/>
</dbReference>
<dbReference type="InterPro" id="IPR007173">
    <property type="entry name" value="ALO_C"/>
</dbReference>
<proteinExistence type="predicted"/>
<dbReference type="GO" id="GO:0050660">
    <property type="term" value="F:flavin adenine dinucleotide binding"/>
    <property type="evidence" value="ECO:0007669"/>
    <property type="project" value="InterPro"/>
</dbReference>
<name>A0A382N311_9ZZZZ</name>
<organism evidence="5">
    <name type="scientific">marine metagenome</name>
    <dbReference type="NCBI Taxonomy" id="408172"/>
    <lineage>
        <taxon>unclassified sequences</taxon>
        <taxon>metagenomes</taxon>
        <taxon>ecological metagenomes</taxon>
    </lineage>
</organism>